<comment type="caution">
    <text evidence="1">The sequence shown here is derived from an EMBL/GenBank/DDBJ whole genome shotgun (WGS) entry which is preliminary data.</text>
</comment>
<evidence type="ECO:0000313" key="2">
    <source>
        <dbReference type="Proteomes" id="UP000593572"/>
    </source>
</evidence>
<dbReference type="Proteomes" id="UP000593572">
    <property type="component" value="Unassembled WGS sequence"/>
</dbReference>
<feature type="non-terminal residue" evidence="1">
    <location>
        <position position="132"/>
    </location>
</feature>
<organism evidence="1 2">
    <name type="scientific">Gossypium lobatum</name>
    <dbReference type="NCBI Taxonomy" id="34289"/>
    <lineage>
        <taxon>Eukaryota</taxon>
        <taxon>Viridiplantae</taxon>
        <taxon>Streptophyta</taxon>
        <taxon>Embryophyta</taxon>
        <taxon>Tracheophyta</taxon>
        <taxon>Spermatophyta</taxon>
        <taxon>Magnoliopsida</taxon>
        <taxon>eudicotyledons</taxon>
        <taxon>Gunneridae</taxon>
        <taxon>Pentapetalae</taxon>
        <taxon>rosids</taxon>
        <taxon>malvids</taxon>
        <taxon>Malvales</taxon>
        <taxon>Malvaceae</taxon>
        <taxon>Malvoideae</taxon>
        <taxon>Gossypium</taxon>
    </lineage>
</organism>
<proteinExistence type="predicted"/>
<dbReference type="AlphaFoldDB" id="A0A7J8M9B3"/>
<keyword evidence="2" id="KW-1185">Reference proteome</keyword>
<accession>A0A7J8M9B3</accession>
<dbReference type="EMBL" id="JABEZX010000007">
    <property type="protein sequence ID" value="MBA0561301.1"/>
    <property type="molecule type" value="Genomic_DNA"/>
</dbReference>
<protein>
    <submittedName>
        <fullName evidence="1">Uncharacterized protein</fullName>
    </submittedName>
</protein>
<evidence type="ECO:0000313" key="1">
    <source>
        <dbReference type="EMBL" id="MBA0561301.1"/>
    </source>
</evidence>
<gene>
    <name evidence="1" type="ORF">Golob_018145</name>
</gene>
<sequence length="132" mass="15056">MVKNFWSLFCWAKENRGQLKINKNENIKDGSTKKVHLKEQCVDLSVLMAVDLVPDPPLSLKERLVGKSPIGSRRENTITVVEMEDDFDFVEGDITRSIVTSIPSIDFSKRVLLFLLHEMGTIVVIKLLDRNI</sequence>
<name>A0A7J8M9B3_9ROSI</name>
<reference evidence="1 2" key="1">
    <citation type="journal article" date="2019" name="Genome Biol. Evol.">
        <title>Insights into the evolution of the New World diploid cottons (Gossypium, subgenus Houzingenia) based on genome sequencing.</title>
        <authorList>
            <person name="Grover C.E."/>
            <person name="Arick M.A. 2nd"/>
            <person name="Thrash A."/>
            <person name="Conover J.L."/>
            <person name="Sanders W.S."/>
            <person name="Peterson D.G."/>
            <person name="Frelichowski J.E."/>
            <person name="Scheffler J.A."/>
            <person name="Scheffler B.E."/>
            <person name="Wendel J.F."/>
        </authorList>
    </citation>
    <scope>NUCLEOTIDE SEQUENCE [LARGE SCALE GENOMIC DNA]</scope>
    <source>
        <strain evidence="1">157</strain>
        <tissue evidence="1">Leaf</tissue>
    </source>
</reference>